<comment type="catalytic activity">
    <reaction evidence="7">
        <text>L-methionine + H2O = methanethiol + 2-oxobutanoate + NH4(+)</text>
        <dbReference type="Rhea" id="RHEA:23800"/>
        <dbReference type="ChEBI" id="CHEBI:15377"/>
        <dbReference type="ChEBI" id="CHEBI:16007"/>
        <dbReference type="ChEBI" id="CHEBI:16763"/>
        <dbReference type="ChEBI" id="CHEBI:28938"/>
        <dbReference type="ChEBI" id="CHEBI:57844"/>
        <dbReference type="EC" id="4.4.1.11"/>
    </reaction>
    <physiologicalReaction direction="left-to-right" evidence="7">
        <dbReference type="Rhea" id="RHEA:23801"/>
    </physiologicalReaction>
</comment>
<dbReference type="InterPro" id="IPR000277">
    <property type="entry name" value="Cys/Met-Metab_PyrdxlP-dep_enz"/>
</dbReference>
<dbReference type="GO" id="GO:0009086">
    <property type="term" value="P:methionine biosynthetic process"/>
    <property type="evidence" value="ECO:0007669"/>
    <property type="project" value="UniProtKB-ARBA"/>
</dbReference>
<dbReference type="PANTHER" id="PTHR11808">
    <property type="entry name" value="TRANS-SULFURATION ENZYME FAMILY MEMBER"/>
    <property type="match status" value="1"/>
</dbReference>
<keyword evidence="10" id="KW-0456">Lyase</keyword>
<evidence type="ECO:0000256" key="1">
    <source>
        <dbReference type="ARBA" id="ARBA00001933"/>
    </source>
</evidence>
<protein>
    <recommendedName>
        <fullName evidence="4">homocysteine desulfhydrase</fullName>
        <ecNumber evidence="4">4.4.1.2</ecNumber>
    </recommendedName>
    <alternativeName>
        <fullName evidence="5">Homocysteine desulfhydrase</fullName>
    </alternativeName>
</protein>
<organism evidence="10 11">
    <name type="scientific">Faecalicatena contorta</name>
    <dbReference type="NCBI Taxonomy" id="39482"/>
    <lineage>
        <taxon>Bacteria</taxon>
        <taxon>Bacillati</taxon>
        <taxon>Bacillota</taxon>
        <taxon>Clostridia</taxon>
        <taxon>Lachnospirales</taxon>
        <taxon>Lachnospiraceae</taxon>
        <taxon>Faecalicatena</taxon>
    </lineage>
</organism>
<dbReference type="GO" id="GO:0019346">
    <property type="term" value="P:transsulfuration"/>
    <property type="evidence" value="ECO:0007669"/>
    <property type="project" value="InterPro"/>
</dbReference>
<dbReference type="GO" id="GO:0005737">
    <property type="term" value="C:cytoplasm"/>
    <property type="evidence" value="ECO:0007669"/>
    <property type="project" value="TreeGrafter"/>
</dbReference>
<dbReference type="EMBL" id="UHJJ01000020">
    <property type="protein sequence ID" value="SUQ16020.1"/>
    <property type="molecule type" value="Genomic_DNA"/>
</dbReference>
<evidence type="ECO:0000256" key="6">
    <source>
        <dbReference type="ARBA" id="ARBA00048780"/>
    </source>
</evidence>
<dbReference type="InterPro" id="IPR015422">
    <property type="entry name" value="PyrdxlP-dep_Trfase_small"/>
</dbReference>
<dbReference type="Gene3D" id="3.40.640.10">
    <property type="entry name" value="Type I PLP-dependent aspartate aminotransferase-like (Major domain)"/>
    <property type="match status" value="1"/>
</dbReference>
<dbReference type="RefSeq" id="WP_109714372.1">
    <property type="nucleotide sequence ID" value="NZ_QGDS01000020.1"/>
</dbReference>
<evidence type="ECO:0000256" key="4">
    <source>
        <dbReference type="ARBA" id="ARBA00047175"/>
    </source>
</evidence>
<evidence type="ECO:0000256" key="9">
    <source>
        <dbReference type="RuleBase" id="RU362118"/>
    </source>
</evidence>
<dbReference type="OrthoDB" id="9780685at2"/>
<evidence type="ECO:0000313" key="11">
    <source>
        <dbReference type="Proteomes" id="UP000254051"/>
    </source>
</evidence>
<dbReference type="GO" id="GO:0030170">
    <property type="term" value="F:pyridoxal phosphate binding"/>
    <property type="evidence" value="ECO:0007669"/>
    <property type="project" value="InterPro"/>
</dbReference>
<dbReference type="FunFam" id="3.40.640.10:FF:000046">
    <property type="entry name" value="Cystathionine gamma-lyase"/>
    <property type="match status" value="1"/>
</dbReference>
<dbReference type="PANTHER" id="PTHR11808:SF80">
    <property type="entry name" value="CYSTATHIONINE GAMMA-LYASE"/>
    <property type="match status" value="1"/>
</dbReference>
<evidence type="ECO:0000256" key="2">
    <source>
        <dbReference type="ARBA" id="ARBA00009077"/>
    </source>
</evidence>
<comment type="catalytic activity">
    <reaction evidence="6">
        <text>L-homocysteine + H2O = 2-oxobutanoate + hydrogen sulfide + NH4(+) + H(+)</text>
        <dbReference type="Rhea" id="RHEA:14501"/>
        <dbReference type="ChEBI" id="CHEBI:15377"/>
        <dbReference type="ChEBI" id="CHEBI:15378"/>
        <dbReference type="ChEBI" id="CHEBI:16763"/>
        <dbReference type="ChEBI" id="CHEBI:28938"/>
        <dbReference type="ChEBI" id="CHEBI:29919"/>
        <dbReference type="ChEBI" id="CHEBI:58199"/>
        <dbReference type="EC" id="4.4.1.2"/>
    </reaction>
    <physiologicalReaction direction="left-to-right" evidence="6">
        <dbReference type="Rhea" id="RHEA:14502"/>
    </physiologicalReaction>
</comment>
<keyword evidence="11" id="KW-1185">Reference proteome</keyword>
<evidence type="ECO:0000256" key="5">
    <source>
        <dbReference type="ARBA" id="ARBA00047199"/>
    </source>
</evidence>
<dbReference type="PROSITE" id="PS00868">
    <property type="entry name" value="CYS_MET_METAB_PP"/>
    <property type="match status" value="1"/>
</dbReference>
<dbReference type="AlphaFoldDB" id="A0A315ZP90"/>
<comment type="cofactor">
    <cofactor evidence="1 9">
        <name>pyridoxal 5'-phosphate</name>
        <dbReference type="ChEBI" id="CHEBI:597326"/>
    </cofactor>
</comment>
<evidence type="ECO:0000256" key="7">
    <source>
        <dbReference type="ARBA" id="ARBA00052699"/>
    </source>
</evidence>
<dbReference type="GO" id="GO:0018826">
    <property type="term" value="F:methionine gamma-lyase activity"/>
    <property type="evidence" value="ECO:0007669"/>
    <property type="project" value="UniProtKB-EC"/>
</dbReference>
<name>A0A315ZP90_9FIRM</name>
<dbReference type="Pfam" id="PF01053">
    <property type="entry name" value="Cys_Met_Meta_PP"/>
    <property type="match status" value="1"/>
</dbReference>
<comment type="similarity">
    <text evidence="2 9">Belongs to the trans-sulfuration enzymes family.</text>
</comment>
<dbReference type="Gene3D" id="3.90.1150.10">
    <property type="entry name" value="Aspartate Aminotransferase, domain 1"/>
    <property type="match status" value="1"/>
</dbReference>
<dbReference type="Proteomes" id="UP000254051">
    <property type="component" value="Unassembled WGS sequence"/>
</dbReference>
<evidence type="ECO:0000256" key="8">
    <source>
        <dbReference type="PIRSR" id="PIRSR001434-2"/>
    </source>
</evidence>
<dbReference type="InterPro" id="IPR015421">
    <property type="entry name" value="PyrdxlP-dep_Trfase_major"/>
</dbReference>
<dbReference type="EC" id="4.4.1.2" evidence="4"/>
<gene>
    <name evidence="10" type="ORF">SAMN05216529_1203</name>
</gene>
<feature type="modified residue" description="N6-(pyridoxal phosphate)lysine" evidence="8">
    <location>
        <position position="212"/>
    </location>
</feature>
<accession>A0A315ZP90</accession>
<dbReference type="InterPro" id="IPR054542">
    <property type="entry name" value="Cys_met_metab_PP"/>
</dbReference>
<evidence type="ECO:0000256" key="3">
    <source>
        <dbReference type="ARBA" id="ARBA00022898"/>
    </source>
</evidence>
<dbReference type="InterPro" id="IPR015424">
    <property type="entry name" value="PyrdxlP-dep_Trfase"/>
</dbReference>
<keyword evidence="3 8" id="KW-0663">Pyridoxal phosphate</keyword>
<dbReference type="CDD" id="cd00614">
    <property type="entry name" value="CGS_like"/>
    <property type="match status" value="1"/>
</dbReference>
<proteinExistence type="inferred from homology"/>
<reference evidence="11" key="1">
    <citation type="submission" date="2017-07" db="EMBL/GenBank/DDBJ databases">
        <authorList>
            <person name="Varghese N."/>
            <person name="Submissions S."/>
        </authorList>
    </citation>
    <scope>NUCLEOTIDE SEQUENCE [LARGE SCALE GENOMIC DNA]</scope>
    <source>
        <strain evidence="11">NLAE-zl-C134</strain>
    </source>
</reference>
<dbReference type="SUPFAM" id="SSF53383">
    <property type="entry name" value="PLP-dependent transferases"/>
    <property type="match status" value="1"/>
</dbReference>
<dbReference type="FunFam" id="3.90.1150.10:FF:000033">
    <property type="entry name" value="Cystathionine gamma-synthase"/>
    <property type="match status" value="1"/>
</dbReference>
<dbReference type="GO" id="GO:0047982">
    <property type="term" value="F:homocysteine desulfhydrase activity"/>
    <property type="evidence" value="ECO:0007669"/>
    <property type="project" value="UniProtKB-EC"/>
</dbReference>
<sequence length="405" mass="43154">MNEIDFGQTGFGTCVIHAGQGPDKVYGALATPIYQTSTFCFETVEQGSSIFSGETQGYAYSRGGNPTVAALETKIAALECGESCVATASGMGAVGGVVLGALAAGDHAICGECVYGCTDVVFRETLSKLGIEVTYADTNDLDAVKAAIRENTKLIYFETLTNPTMELTDISAIAEIAHEHGIIVAVDNTFTPPPEVYPLKEGADLVLHSCTKYINGHGDVIAGAIIGREELVTPIRKNITSKICGTTPSPFDAYLMLRGMQTMELRMARHSENGMAVAKYLEGIPYVKKVYYPGLESHPQHELAGKIMHGNFGGLISFELKDEVNGMDGFTACKKMVNALKLASIAVSLGDPETLIQHPASMTHANMSPEARAEAGIKDDLIRLSVGLENAEDIIADFQQAFAVL</sequence>
<dbReference type="PIRSF" id="PIRSF001434">
    <property type="entry name" value="CGS"/>
    <property type="match status" value="1"/>
</dbReference>
<evidence type="ECO:0000313" key="10">
    <source>
        <dbReference type="EMBL" id="SUQ16020.1"/>
    </source>
</evidence>